<dbReference type="Pfam" id="PF08281">
    <property type="entry name" value="Sigma70_r4_2"/>
    <property type="match status" value="1"/>
</dbReference>
<dbReference type="GO" id="GO:0003677">
    <property type="term" value="F:DNA binding"/>
    <property type="evidence" value="ECO:0007669"/>
    <property type="project" value="UniProtKB-KW"/>
</dbReference>
<dbReference type="Proteomes" id="UP000307943">
    <property type="component" value="Unassembled WGS sequence"/>
</dbReference>
<evidence type="ECO:0000256" key="2">
    <source>
        <dbReference type="ARBA" id="ARBA00023015"/>
    </source>
</evidence>
<evidence type="ECO:0000256" key="3">
    <source>
        <dbReference type="ARBA" id="ARBA00023082"/>
    </source>
</evidence>
<dbReference type="AlphaFoldDB" id="A0A5C4SYN4"/>
<dbReference type="GO" id="GO:0006352">
    <property type="term" value="P:DNA-templated transcription initiation"/>
    <property type="evidence" value="ECO:0007669"/>
    <property type="project" value="InterPro"/>
</dbReference>
<dbReference type="InterPro" id="IPR013324">
    <property type="entry name" value="RNA_pol_sigma_r3/r4-like"/>
</dbReference>
<gene>
    <name evidence="8" type="ORF">FE784_35110</name>
</gene>
<dbReference type="Gene3D" id="1.10.1740.10">
    <property type="match status" value="1"/>
</dbReference>
<name>A0A5C4SYN4_9BACL</name>
<feature type="domain" description="RNA polymerase sigma factor 70 region 4 type 2" evidence="7">
    <location>
        <begin position="116"/>
        <end position="166"/>
    </location>
</feature>
<dbReference type="PANTHER" id="PTHR43133:SF52">
    <property type="entry name" value="ECF RNA POLYMERASE SIGMA FACTOR SIGL"/>
    <property type="match status" value="1"/>
</dbReference>
<feature type="domain" description="RNA polymerase sigma-70 region 2" evidence="6">
    <location>
        <begin position="14"/>
        <end position="81"/>
    </location>
</feature>
<evidence type="ECO:0000259" key="7">
    <source>
        <dbReference type="Pfam" id="PF08281"/>
    </source>
</evidence>
<dbReference type="InterPro" id="IPR013249">
    <property type="entry name" value="RNA_pol_sigma70_r4_t2"/>
</dbReference>
<dbReference type="SUPFAM" id="SSF88659">
    <property type="entry name" value="Sigma3 and sigma4 domains of RNA polymerase sigma factors"/>
    <property type="match status" value="1"/>
</dbReference>
<keyword evidence="9" id="KW-1185">Reference proteome</keyword>
<dbReference type="NCBIfam" id="TIGR02937">
    <property type="entry name" value="sigma70-ECF"/>
    <property type="match status" value="1"/>
</dbReference>
<organism evidence="8 9">
    <name type="scientific">Paenibacillus hemerocallicola</name>
    <dbReference type="NCBI Taxonomy" id="1172614"/>
    <lineage>
        <taxon>Bacteria</taxon>
        <taxon>Bacillati</taxon>
        <taxon>Bacillota</taxon>
        <taxon>Bacilli</taxon>
        <taxon>Bacillales</taxon>
        <taxon>Paenibacillaceae</taxon>
        <taxon>Paenibacillus</taxon>
    </lineage>
</organism>
<dbReference type="InterPro" id="IPR039425">
    <property type="entry name" value="RNA_pol_sigma-70-like"/>
</dbReference>
<dbReference type="PANTHER" id="PTHR43133">
    <property type="entry name" value="RNA POLYMERASE ECF-TYPE SIGMA FACTO"/>
    <property type="match status" value="1"/>
</dbReference>
<evidence type="ECO:0000313" key="8">
    <source>
        <dbReference type="EMBL" id="TNJ61028.1"/>
    </source>
</evidence>
<evidence type="ECO:0000256" key="5">
    <source>
        <dbReference type="ARBA" id="ARBA00023163"/>
    </source>
</evidence>
<dbReference type="Pfam" id="PF04542">
    <property type="entry name" value="Sigma70_r2"/>
    <property type="match status" value="1"/>
</dbReference>
<keyword evidence="5" id="KW-0804">Transcription</keyword>
<dbReference type="InterPro" id="IPR013325">
    <property type="entry name" value="RNA_pol_sigma_r2"/>
</dbReference>
<keyword evidence="3" id="KW-0731">Sigma factor</keyword>
<evidence type="ECO:0000256" key="1">
    <source>
        <dbReference type="ARBA" id="ARBA00010641"/>
    </source>
</evidence>
<keyword evidence="4" id="KW-0238">DNA-binding</keyword>
<comment type="caution">
    <text evidence="8">The sequence shown here is derived from an EMBL/GenBank/DDBJ whole genome shotgun (WGS) entry which is preliminary data.</text>
</comment>
<accession>A0A5C4SYN4</accession>
<reference evidence="8 9" key="1">
    <citation type="submission" date="2019-05" db="EMBL/GenBank/DDBJ databases">
        <title>We sequenced the genome of Paenibacillus hemerocallicola KCTC 33185 for further insight into its adaptation and study the phylogeny of Paenibacillus.</title>
        <authorList>
            <person name="Narsing Rao M.P."/>
        </authorList>
    </citation>
    <scope>NUCLEOTIDE SEQUENCE [LARGE SCALE GENOMIC DNA]</scope>
    <source>
        <strain evidence="8 9">KCTC 33185</strain>
    </source>
</reference>
<dbReference type="OrthoDB" id="306910at2"/>
<keyword evidence="2" id="KW-0805">Transcription regulation</keyword>
<evidence type="ECO:0000256" key="4">
    <source>
        <dbReference type="ARBA" id="ARBA00023125"/>
    </source>
</evidence>
<evidence type="ECO:0000259" key="6">
    <source>
        <dbReference type="Pfam" id="PF04542"/>
    </source>
</evidence>
<dbReference type="InterPro" id="IPR014284">
    <property type="entry name" value="RNA_pol_sigma-70_dom"/>
</dbReference>
<dbReference type="InterPro" id="IPR007627">
    <property type="entry name" value="RNA_pol_sigma70_r2"/>
</dbReference>
<proteinExistence type="inferred from homology"/>
<dbReference type="Gene3D" id="1.10.10.10">
    <property type="entry name" value="Winged helix-like DNA-binding domain superfamily/Winged helix DNA-binding domain"/>
    <property type="match status" value="1"/>
</dbReference>
<dbReference type="InterPro" id="IPR036388">
    <property type="entry name" value="WH-like_DNA-bd_sf"/>
</dbReference>
<protein>
    <submittedName>
        <fullName evidence="8">RNA polymerase sigma factor</fullName>
    </submittedName>
</protein>
<dbReference type="EMBL" id="VDCQ01000078">
    <property type="protein sequence ID" value="TNJ61028.1"/>
    <property type="molecule type" value="Genomic_DNA"/>
</dbReference>
<dbReference type="SUPFAM" id="SSF88946">
    <property type="entry name" value="Sigma2 domain of RNA polymerase sigma factors"/>
    <property type="match status" value="1"/>
</dbReference>
<sequence>MDDLAYDAFFHEVYDSYHQIVFAYLLGRVGQREIAKDLMQEAFLRAWNQIHLGYEIGLDNCRFWIFRITKNLITDYYRRRSTREQAESRMKQEALVRQAFGRSSEEAFEIKSNVQLIEDAISRLPDDLRCVLILHLIGHMNSVEIGGLLEIPAGTVRYRISLARKRVMLALTKNELAKEGQAVEGFSME</sequence>
<dbReference type="CDD" id="cd06171">
    <property type="entry name" value="Sigma70_r4"/>
    <property type="match status" value="1"/>
</dbReference>
<dbReference type="RefSeq" id="WP_139606908.1">
    <property type="nucleotide sequence ID" value="NZ_VDCQ01000078.1"/>
</dbReference>
<dbReference type="GO" id="GO:0016987">
    <property type="term" value="F:sigma factor activity"/>
    <property type="evidence" value="ECO:0007669"/>
    <property type="project" value="UniProtKB-KW"/>
</dbReference>
<evidence type="ECO:0000313" key="9">
    <source>
        <dbReference type="Proteomes" id="UP000307943"/>
    </source>
</evidence>
<comment type="similarity">
    <text evidence="1">Belongs to the sigma-70 factor family. ECF subfamily.</text>
</comment>